<dbReference type="InterPro" id="IPR023198">
    <property type="entry name" value="PGP-like_dom2"/>
</dbReference>
<dbReference type="Proteomes" id="UP000002601">
    <property type="component" value="Chromosome"/>
</dbReference>
<dbReference type="eggNOG" id="COG0546">
    <property type="taxonomic scope" value="Bacteria"/>
</dbReference>
<dbReference type="EMBL" id="CP001649">
    <property type="protein sequence ID" value="ACS81824.1"/>
    <property type="molecule type" value="Genomic_DNA"/>
</dbReference>
<dbReference type="Gene3D" id="3.40.50.1000">
    <property type="entry name" value="HAD superfamily/HAD-like"/>
    <property type="match status" value="1"/>
</dbReference>
<dbReference type="InterPro" id="IPR006439">
    <property type="entry name" value="HAD-SF_hydro_IA"/>
</dbReference>
<dbReference type="InterPro" id="IPR023214">
    <property type="entry name" value="HAD_sf"/>
</dbReference>
<evidence type="ECO:0000313" key="2">
    <source>
        <dbReference type="Proteomes" id="UP000002601"/>
    </source>
</evidence>
<evidence type="ECO:0000313" key="1">
    <source>
        <dbReference type="EMBL" id="ACS81824.1"/>
    </source>
</evidence>
<protein>
    <submittedName>
        <fullName evidence="1">HAD-superfamily hydrolase, subfamily IA, variant 1</fullName>
    </submittedName>
</protein>
<dbReference type="HOGENOM" id="CLU_045011_19_3_7"/>
<keyword evidence="2" id="KW-1185">Reference proteome</keyword>
<dbReference type="OrthoDB" id="5421442at2"/>
<keyword evidence="1" id="KW-0378">Hydrolase</keyword>
<reference evidence="1 2" key="1">
    <citation type="submission" date="2009-06" db="EMBL/GenBank/DDBJ databases">
        <title>Complete sequence of Desulfovibrio salexigens DSM 2638.</title>
        <authorList>
            <consortium name="US DOE Joint Genome Institute"/>
            <person name="Lucas S."/>
            <person name="Copeland A."/>
            <person name="Lapidus A."/>
            <person name="Glavina del Rio T."/>
            <person name="Tice H."/>
            <person name="Bruce D."/>
            <person name="Goodwin L."/>
            <person name="Pitluck S."/>
            <person name="Munk A.C."/>
            <person name="Brettin T."/>
            <person name="Detter J.C."/>
            <person name="Han C."/>
            <person name="Tapia R."/>
            <person name="Larimer F."/>
            <person name="Land M."/>
            <person name="Hauser L."/>
            <person name="Kyrpides N."/>
            <person name="Anderson I."/>
            <person name="Wall J.D."/>
            <person name="Arkin A.P."/>
            <person name="Dehal P."/>
            <person name="Chivian D."/>
            <person name="Giles B."/>
            <person name="Hazen T.C."/>
        </authorList>
    </citation>
    <scope>NUCLEOTIDE SEQUENCE [LARGE SCALE GENOMIC DNA]</scope>
    <source>
        <strain evidence="2">ATCC 14822 / DSM 2638 / NCIMB 8403 / VKM B-1763</strain>
    </source>
</reference>
<dbReference type="STRING" id="526222.Desal_3779"/>
<gene>
    <name evidence="1" type="ordered locus">Desal_3779</name>
</gene>
<dbReference type="NCBIfam" id="TIGR01549">
    <property type="entry name" value="HAD-SF-IA-v1"/>
    <property type="match status" value="1"/>
</dbReference>
<dbReference type="InterPro" id="IPR036412">
    <property type="entry name" value="HAD-like_sf"/>
</dbReference>
<dbReference type="Gene3D" id="1.10.150.240">
    <property type="entry name" value="Putative phosphatase, domain 2"/>
    <property type="match status" value="1"/>
</dbReference>
<dbReference type="AlphaFoldDB" id="C6BUN0"/>
<sequence length="225" mass="24890">MKTIEAIIFDFDGTLAELTIDFDEMKKRLKALGSAFLEPLPEKDVPALEWVDFIADCLAEEDPELGKEFHTRCRFLIISMEVEAARNGKLFPFTCDMLNGLRNSGIKTGIITRNTASAVRELVPEINKLSGCFLSREDVQNVKPHPEHLFKALEVIGVSPENTLMVGDHPMDIETGKRAGSMTAGVATGRMSVEELQQAEPDFVAVNCAELIQLLEKEGLVVNNL</sequence>
<dbReference type="GO" id="GO:0008967">
    <property type="term" value="F:phosphoglycolate phosphatase activity"/>
    <property type="evidence" value="ECO:0007669"/>
    <property type="project" value="TreeGrafter"/>
</dbReference>
<proteinExistence type="predicted"/>
<dbReference type="PANTHER" id="PTHR43434">
    <property type="entry name" value="PHOSPHOGLYCOLATE PHOSPHATASE"/>
    <property type="match status" value="1"/>
</dbReference>
<dbReference type="SFLD" id="SFLDS00003">
    <property type="entry name" value="Haloacid_Dehalogenase"/>
    <property type="match status" value="1"/>
</dbReference>
<dbReference type="GO" id="GO:0006281">
    <property type="term" value="P:DNA repair"/>
    <property type="evidence" value="ECO:0007669"/>
    <property type="project" value="TreeGrafter"/>
</dbReference>
<dbReference type="KEGG" id="dsa:Desal_3779"/>
<dbReference type="Pfam" id="PF13419">
    <property type="entry name" value="HAD_2"/>
    <property type="match status" value="1"/>
</dbReference>
<accession>C6BUN0</accession>
<dbReference type="PANTHER" id="PTHR43434:SF19">
    <property type="entry name" value="PHOSPHONOACETALDEHYDE HYDROLASE"/>
    <property type="match status" value="1"/>
</dbReference>
<dbReference type="RefSeq" id="WP_015853640.1">
    <property type="nucleotide sequence ID" value="NC_012881.1"/>
</dbReference>
<dbReference type="SFLD" id="SFLDG01129">
    <property type="entry name" value="C1.5:_HAD__Beta-PGM__Phosphata"/>
    <property type="match status" value="1"/>
</dbReference>
<dbReference type="GO" id="GO:0005829">
    <property type="term" value="C:cytosol"/>
    <property type="evidence" value="ECO:0007669"/>
    <property type="project" value="TreeGrafter"/>
</dbReference>
<organism evidence="1 2">
    <name type="scientific">Maridesulfovibrio salexigens (strain ATCC 14822 / DSM 2638 / NCIMB 8403 / VKM B-1763)</name>
    <name type="common">Desulfovibrio salexigens</name>
    <dbReference type="NCBI Taxonomy" id="526222"/>
    <lineage>
        <taxon>Bacteria</taxon>
        <taxon>Pseudomonadati</taxon>
        <taxon>Thermodesulfobacteriota</taxon>
        <taxon>Desulfovibrionia</taxon>
        <taxon>Desulfovibrionales</taxon>
        <taxon>Desulfovibrionaceae</taxon>
        <taxon>Maridesulfovibrio</taxon>
    </lineage>
</organism>
<dbReference type="SUPFAM" id="SSF56784">
    <property type="entry name" value="HAD-like"/>
    <property type="match status" value="1"/>
</dbReference>
<dbReference type="InterPro" id="IPR041492">
    <property type="entry name" value="HAD_2"/>
</dbReference>
<dbReference type="InterPro" id="IPR050155">
    <property type="entry name" value="HAD-like_hydrolase_sf"/>
</dbReference>
<name>C6BUN0_MARSD</name>